<feature type="coiled-coil region" evidence="3">
    <location>
        <begin position="494"/>
        <end position="531"/>
    </location>
</feature>
<dbReference type="PANTHER" id="PTHR34224">
    <property type="entry name" value="INTERACTOR OF CONSTITUTIVE ACTIVE ROPS 2, CHLOROPLASTIC-RELATED"/>
    <property type="match status" value="1"/>
</dbReference>
<name>A0A2P5WPE2_GOSBA</name>
<sequence length="603" mass="68123">MFNRNGSSEVPPRVYPRAVRRLKPTTLDTEAVSTSNRASRTSKEKSPKVVERYLPRSQAPEKKRPSRISELEVRNSQIQEELKVVKEQLNSSESCKNRALRDAKESKKQLLAMSAKPETCRKQFLESASEGTRVVELELLISQGRDQALQPELEATRKQQSLDSAVNEIQRLKHYLEMVAESEAKQTKQVESTILDFKNLNGNLVETLSLVSNMKNWLKDGRESEPQAEVLASETLLQLEAAKKTVEALRSEGMKAVEAYNSIASDIDQSRERVYSLEGLINKLKADLINAGGIISLDSDGGRIVVEHRTRETEKPEESQQLEAEISSLRSALETGEIKRLEEQIQSIIQIKSAHEQMDRINTREAELLAELEKANSYIIDLKANLMDKETKLQGISEENEELHMKIEKNLLCRQEVELENKLKALKEAVVDLKANMMDKETKLQNISDENEMLRSEIRKRDMNIGKSNDKVAAELELTRAAKQEAIMKLGLAMEEADKNNRKATRVAEQLEAAQAANSEMAAELRRLKVQSEQWRKAAELAAALLSAGNNGKKFIERTGSLDSNYNPKISSSYTEDMDDDLLNKKNGNMLKKIGILWKKPLK</sequence>
<evidence type="ECO:0008006" key="9">
    <source>
        <dbReference type="Google" id="ProtNLM"/>
    </source>
</evidence>
<protein>
    <recommendedName>
        <fullName evidence="9">Interactor of constitutive active ROPs 3</fullName>
    </recommendedName>
</protein>
<dbReference type="Proteomes" id="UP000327439">
    <property type="component" value="Chromosome A05"/>
</dbReference>
<dbReference type="OrthoDB" id="1932291at2759"/>
<evidence type="ECO:0000313" key="7">
    <source>
        <dbReference type="Proteomes" id="UP000239757"/>
    </source>
</evidence>
<accession>A0A2P5WPE2</accession>
<keyword evidence="2 3" id="KW-0175">Coiled coil</keyword>
<gene>
    <name evidence="5" type="ORF">ES319_A05G078100v1</name>
    <name evidence="6" type="ORF">GOBAR_AA27715</name>
</gene>
<organism evidence="6 7">
    <name type="scientific">Gossypium barbadense</name>
    <name type="common">Sea Island cotton</name>
    <name type="synonym">Hibiscus barbadensis</name>
    <dbReference type="NCBI Taxonomy" id="3634"/>
    <lineage>
        <taxon>Eukaryota</taxon>
        <taxon>Viridiplantae</taxon>
        <taxon>Streptophyta</taxon>
        <taxon>Embryophyta</taxon>
        <taxon>Tracheophyta</taxon>
        <taxon>Spermatophyta</taxon>
        <taxon>Magnoliopsida</taxon>
        <taxon>eudicotyledons</taxon>
        <taxon>Gunneridae</taxon>
        <taxon>Pentapetalae</taxon>
        <taxon>rosids</taxon>
        <taxon>malvids</taxon>
        <taxon>Malvales</taxon>
        <taxon>Malvaceae</taxon>
        <taxon>Malvoideae</taxon>
        <taxon>Gossypium</taxon>
    </lineage>
</organism>
<dbReference type="AlphaFoldDB" id="A0A2P5WPE2"/>
<feature type="region of interest" description="Disordered" evidence="4">
    <location>
        <begin position="1"/>
        <end position="67"/>
    </location>
</feature>
<dbReference type="EMBL" id="CM018206">
    <property type="protein sequence ID" value="KAB2080622.1"/>
    <property type="molecule type" value="Genomic_DNA"/>
</dbReference>
<feature type="coiled-coil region" evidence="3">
    <location>
        <begin position="319"/>
        <end position="457"/>
    </location>
</feature>
<reference evidence="6 7" key="1">
    <citation type="submission" date="2015-01" db="EMBL/GenBank/DDBJ databases">
        <title>Genome of allotetraploid Gossypium barbadense reveals genomic plasticity and fiber elongation in cotton evolution.</title>
        <authorList>
            <person name="Chen X."/>
            <person name="Liu X."/>
            <person name="Zhao B."/>
            <person name="Zheng H."/>
            <person name="Hu Y."/>
            <person name="Lu G."/>
            <person name="Yang C."/>
            <person name="Chen J."/>
            <person name="Shan C."/>
            <person name="Zhang L."/>
            <person name="Zhou Y."/>
            <person name="Wang L."/>
            <person name="Guo W."/>
            <person name="Bai Y."/>
            <person name="Ruan J."/>
            <person name="Shangguan X."/>
            <person name="Mao Y."/>
            <person name="Jiang J."/>
            <person name="Zhu Y."/>
            <person name="Lei J."/>
            <person name="Kang H."/>
            <person name="Chen S."/>
            <person name="He X."/>
            <person name="Wang R."/>
            <person name="Wang Y."/>
            <person name="Chen J."/>
            <person name="Wang L."/>
            <person name="Yu S."/>
            <person name="Wang B."/>
            <person name="Wei J."/>
            <person name="Song S."/>
            <person name="Lu X."/>
            <person name="Gao Z."/>
            <person name="Gu W."/>
            <person name="Deng X."/>
            <person name="Ma D."/>
            <person name="Wang S."/>
            <person name="Liang W."/>
            <person name="Fang L."/>
            <person name="Cai C."/>
            <person name="Zhu X."/>
            <person name="Zhou B."/>
            <person name="Zhang Y."/>
            <person name="Chen Z."/>
            <person name="Xu S."/>
            <person name="Zhu R."/>
            <person name="Wang S."/>
            <person name="Zhang T."/>
            <person name="Zhao G."/>
        </authorList>
    </citation>
    <scope>NUCLEOTIDE SEQUENCE [LARGE SCALE GENOMIC DNA]</scope>
    <source>
        <strain evidence="7">cv. Xinhai21</strain>
        <tissue evidence="6">Leaf</tissue>
    </source>
</reference>
<feature type="compositionally biased region" description="Basic and acidic residues" evidence="4">
    <location>
        <begin position="41"/>
        <end position="67"/>
    </location>
</feature>
<proteinExistence type="inferred from homology"/>
<dbReference type="InterPro" id="IPR029688">
    <property type="entry name" value="ICR"/>
</dbReference>
<dbReference type="Proteomes" id="UP000239757">
    <property type="component" value="Unassembled WGS sequence"/>
</dbReference>
<evidence type="ECO:0000313" key="8">
    <source>
        <dbReference type="Proteomes" id="UP000327439"/>
    </source>
</evidence>
<evidence type="ECO:0000256" key="4">
    <source>
        <dbReference type="SAM" id="MobiDB-lite"/>
    </source>
</evidence>
<evidence type="ECO:0000256" key="1">
    <source>
        <dbReference type="ARBA" id="ARBA00009778"/>
    </source>
</evidence>
<comment type="similarity">
    <text evidence="1">Belongs to the ICR family.</text>
</comment>
<evidence type="ECO:0000256" key="3">
    <source>
        <dbReference type="SAM" id="Coils"/>
    </source>
</evidence>
<reference evidence="5 8" key="2">
    <citation type="submission" date="2019-06" db="EMBL/GenBank/DDBJ databases">
        <title>WGS assembly of Gossypium barbadense.</title>
        <authorList>
            <person name="Chen Z.J."/>
            <person name="Sreedasyam A."/>
            <person name="Ando A."/>
            <person name="Song Q."/>
            <person name="De L."/>
            <person name="Hulse-Kemp A."/>
            <person name="Ding M."/>
            <person name="Ye W."/>
            <person name="Kirkbride R."/>
            <person name="Jenkins J."/>
            <person name="Plott C."/>
            <person name="Lovell J."/>
            <person name="Lin Y.-M."/>
            <person name="Vaughn R."/>
            <person name="Liu B."/>
            <person name="Li W."/>
            <person name="Simpson S."/>
            <person name="Scheffler B."/>
            <person name="Saski C."/>
            <person name="Grover C."/>
            <person name="Hu G."/>
            <person name="Conover J."/>
            <person name="Carlson J."/>
            <person name="Shu S."/>
            <person name="Boston L."/>
            <person name="Williams M."/>
            <person name="Peterson D."/>
            <person name="Mcgee K."/>
            <person name="Jones D."/>
            <person name="Wendel J."/>
            <person name="Stelly D."/>
            <person name="Grimwood J."/>
            <person name="Schmutz J."/>
        </authorList>
    </citation>
    <scope>NUCLEOTIDE SEQUENCE [LARGE SCALE GENOMIC DNA]</scope>
    <source>
        <strain evidence="5">1400233.01</strain>
    </source>
</reference>
<dbReference type="PANTHER" id="PTHR34224:SF18">
    <property type="entry name" value="INTERACTOR OF CONSTITUTIVE ACTIVE ROPS 3"/>
    <property type="match status" value="1"/>
</dbReference>
<evidence type="ECO:0000313" key="5">
    <source>
        <dbReference type="EMBL" id="KAB2080622.1"/>
    </source>
</evidence>
<evidence type="ECO:0000313" key="6">
    <source>
        <dbReference type="EMBL" id="PPR92952.1"/>
    </source>
</evidence>
<keyword evidence="8" id="KW-1185">Reference proteome</keyword>
<feature type="compositionally biased region" description="Polar residues" evidence="4">
    <location>
        <begin position="26"/>
        <end position="39"/>
    </location>
</feature>
<dbReference type="EMBL" id="KZ666912">
    <property type="protein sequence ID" value="PPR92952.1"/>
    <property type="molecule type" value="Genomic_DNA"/>
</dbReference>
<evidence type="ECO:0000256" key="2">
    <source>
        <dbReference type="ARBA" id="ARBA00023054"/>
    </source>
</evidence>